<evidence type="ECO:0000259" key="4">
    <source>
        <dbReference type="PROSITE" id="PS50949"/>
    </source>
</evidence>
<dbReference type="Pfam" id="PF00392">
    <property type="entry name" value="GntR"/>
    <property type="match status" value="1"/>
</dbReference>
<feature type="domain" description="HTH gntR-type" evidence="4">
    <location>
        <begin position="5"/>
        <end position="73"/>
    </location>
</feature>
<dbReference type="InterPro" id="IPR011663">
    <property type="entry name" value="UTRA"/>
</dbReference>
<name>A0AAI9WMU6_9BURK</name>
<reference evidence="5 6" key="1">
    <citation type="submission" date="2019-10" db="EMBL/GenBank/DDBJ databases">
        <title>Genome diversity of Sutterella seckii.</title>
        <authorList>
            <person name="Chaplin A.V."/>
            <person name="Sokolova S.R."/>
            <person name="Mosin K.A."/>
            <person name="Ivanova E.L."/>
            <person name="Kochetkova T.O."/>
            <person name="Goltsov A.Y."/>
            <person name="Trofimov D.Y."/>
            <person name="Efimov B.A."/>
        </authorList>
    </citation>
    <scope>NUCLEOTIDE SEQUENCE [LARGE SCALE GENOMIC DNA]</scope>
    <source>
        <strain evidence="5 6">ASD3426</strain>
    </source>
</reference>
<organism evidence="5 6">
    <name type="scientific">Sutterella seckii</name>
    <dbReference type="NCBI Taxonomy" id="1944635"/>
    <lineage>
        <taxon>Bacteria</taxon>
        <taxon>Pseudomonadati</taxon>
        <taxon>Pseudomonadota</taxon>
        <taxon>Betaproteobacteria</taxon>
        <taxon>Burkholderiales</taxon>
        <taxon>Sutterellaceae</taxon>
        <taxon>Sutterella</taxon>
    </lineage>
</organism>
<keyword evidence="1" id="KW-0805">Transcription regulation</keyword>
<dbReference type="GO" id="GO:0045892">
    <property type="term" value="P:negative regulation of DNA-templated transcription"/>
    <property type="evidence" value="ECO:0007669"/>
    <property type="project" value="TreeGrafter"/>
</dbReference>
<evidence type="ECO:0000313" key="6">
    <source>
        <dbReference type="Proteomes" id="UP000469462"/>
    </source>
</evidence>
<sequence>MSVRLPSYARVKLLIRQRISSGIWRAGEMLPPLAKLAELTEVSIGTVRRAVAELAAEGVLETHQGKGIAVVDYGKRYWNRFHRFQRRDGSLILEYEDRLVLFDVSPASDEIARQLQLMPGDPVIHWRREMNFDGRCSGFDESYLPQKFFPSLTRRVLLERPKDMSIYALYEKIGGIVVAHSADCICAEALSDDDARSLCLPPHTPMLVLHRTSRLPDGRICEYRIERADARFVRIAI</sequence>
<dbReference type="Gene3D" id="1.10.10.10">
    <property type="entry name" value="Winged helix-like DNA-binding domain superfamily/Winged helix DNA-binding domain"/>
    <property type="match status" value="1"/>
</dbReference>
<evidence type="ECO:0000256" key="2">
    <source>
        <dbReference type="ARBA" id="ARBA00023125"/>
    </source>
</evidence>
<comment type="caution">
    <text evidence="5">The sequence shown here is derived from an EMBL/GenBank/DDBJ whole genome shotgun (WGS) entry which is preliminary data.</text>
</comment>
<dbReference type="InterPro" id="IPR036390">
    <property type="entry name" value="WH_DNA-bd_sf"/>
</dbReference>
<keyword evidence="3" id="KW-0804">Transcription</keyword>
<dbReference type="PANTHER" id="PTHR44846">
    <property type="entry name" value="MANNOSYL-D-GLYCERATE TRANSPORT/METABOLISM SYSTEM REPRESSOR MNGR-RELATED"/>
    <property type="match status" value="1"/>
</dbReference>
<dbReference type="SMART" id="SM00345">
    <property type="entry name" value="HTH_GNTR"/>
    <property type="match status" value="1"/>
</dbReference>
<dbReference type="AlphaFoldDB" id="A0AAI9WMU6"/>
<dbReference type="CDD" id="cd07377">
    <property type="entry name" value="WHTH_GntR"/>
    <property type="match status" value="1"/>
</dbReference>
<dbReference type="Proteomes" id="UP000469462">
    <property type="component" value="Unassembled WGS sequence"/>
</dbReference>
<dbReference type="GO" id="GO:0003677">
    <property type="term" value="F:DNA binding"/>
    <property type="evidence" value="ECO:0007669"/>
    <property type="project" value="UniProtKB-KW"/>
</dbReference>
<dbReference type="GO" id="GO:0003700">
    <property type="term" value="F:DNA-binding transcription factor activity"/>
    <property type="evidence" value="ECO:0007669"/>
    <property type="project" value="InterPro"/>
</dbReference>
<accession>A0AAI9WMU6</accession>
<dbReference type="EMBL" id="WEHW01000017">
    <property type="protein sequence ID" value="KAB7651291.1"/>
    <property type="molecule type" value="Genomic_DNA"/>
</dbReference>
<dbReference type="SMART" id="SM00866">
    <property type="entry name" value="UTRA"/>
    <property type="match status" value="1"/>
</dbReference>
<dbReference type="PROSITE" id="PS50949">
    <property type="entry name" value="HTH_GNTR"/>
    <property type="match status" value="1"/>
</dbReference>
<evidence type="ECO:0000256" key="1">
    <source>
        <dbReference type="ARBA" id="ARBA00023015"/>
    </source>
</evidence>
<dbReference type="InterPro" id="IPR050679">
    <property type="entry name" value="Bact_HTH_transcr_reg"/>
</dbReference>
<dbReference type="InterPro" id="IPR000524">
    <property type="entry name" value="Tscrpt_reg_HTH_GntR"/>
</dbReference>
<dbReference type="InterPro" id="IPR028978">
    <property type="entry name" value="Chorismate_lyase_/UTRA_dom_sf"/>
</dbReference>
<gene>
    <name evidence="5" type="ORF">GBM96_06140</name>
</gene>
<keyword evidence="6" id="KW-1185">Reference proteome</keyword>
<dbReference type="SUPFAM" id="SSF46785">
    <property type="entry name" value="Winged helix' DNA-binding domain"/>
    <property type="match status" value="1"/>
</dbReference>
<dbReference type="RefSeq" id="WP_139688804.1">
    <property type="nucleotide sequence ID" value="NZ_WEHW01000017.1"/>
</dbReference>
<dbReference type="SUPFAM" id="SSF64288">
    <property type="entry name" value="Chorismate lyase-like"/>
    <property type="match status" value="1"/>
</dbReference>
<evidence type="ECO:0000256" key="3">
    <source>
        <dbReference type="ARBA" id="ARBA00023163"/>
    </source>
</evidence>
<dbReference type="Pfam" id="PF07702">
    <property type="entry name" value="UTRA"/>
    <property type="match status" value="1"/>
</dbReference>
<keyword evidence="2" id="KW-0238">DNA-binding</keyword>
<dbReference type="Gene3D" id="3.40.1410.10">
    <property type="entry name" value="Chorismate lyase-like"/>
    <property type="match status" value="1"/>
</dbReference>
<evidence type="ECO:0000313" key="5">
    <source>
        <dbReference type="EMBL" id="KAB7651291.1"/>
    </source>
</evidence>
<proteinExistence type="predicted"/>
<protein>
    <submittedName>
        <fullName evidence="5">GntR family transcriptional regulator</fullName>
    </submittedName>
</protein>
<dbReference type="PANTHER" id="PTHR44846:SF1">
    <property type="entry name" value="MANNOSYL-D-GLYCERATE TRANSPORT_METABOLISM SYSTEM REPRESSOR MNGR-RELATED"/>
    <property type="match status" value="1"/>
</dbReference>
<dbReference type="InterPro" id="IPR036388">
    <property type="entry name" value="WH-like_DNA-bd_sf"/>
</dbReference>